<dbReference type="Proteomes" id="UP000198397">
    <property type="component" value="Unassembled WGS sequence"/>
</dbReference>
<evidence type="ECO:0000313" key="3">
    <source>
        <dbReference type="Proteomes" id="UP000198397"/>
    </source>
</evidence>
<sequence>MKITALGLAYLLVGVGFFVSLATDSIQLFTAVAVGILGLIIVSLVIIIGREGLVTAENKVISVFVLLAMGLLFALYEFTTLSSEIVFGIVFILGVIVPHLLLQYTNYGTTE</sequence>
<reference evidence="2 3" key="1">
    <citation type="submission" date="2017-06" db="EMBL/GenBank/DDBJ databases">
        <authorList>
            <person name="Kim H.J."/>
            <person name="Triplett B.A."/>
        </authorList>
    </citation>
    <scope>NUCLEOTIDE SEQUENCE [LARGE SCALE GENOMIC DNA]</scope>
    <source>
        <strain evidence="2 3">DSM 8800</strain>
    </source>
</reference>
<keyword evidence="1" id="KW-1133">Transmembrane helix</keyword>
<protein>
    <submittedName>
        <fullName evidence="2">Uncharacterized protein</fullName>
    </submittedName>
</protein>
<evidence type="ECO:0000313" key="2">
    <source>
        <dbReference type="EMBL" id="SNR39348.1"/>
    </source>
</evidence>
<proteinExistence type="predicted"/>
<name>A0A238VYP4_HALVU</name>
<keyword evidence="1" id="KW-0472">Membrane</keyword>
<feature type="transmembrane region" description="Helical" evidence="1">
    <location>
        <begin position="28"/>
        <end position="48"/>
    </location>
</feature>
<dbReference type="Pfam" id="PF25949">
    <property type="entry name" value="DUF7987"/>
    <property type="match status" value="1"/>
</dbReference>
<accession>A0A238VYP4</accession>
<dbReference type="InterPro" id="IPR058293">
    <property type="entry name" value="DUF7987"/>
</dbReference>
<dbReference type="AlphaFoldDB" id="A0A238VYP4"/>
<dbReference type="EMBL" id="FZNQ01000004">
    <property type="protein sequence ID" value="SNR39348.1"/>
    <property type="molecule type" value="Genomic_DNA"/>
</dbReference>
<gene>
    <name evidence="2" type="ORF">SAMN06264855_104221</name>
</gene>
<keyword evidence="3" id="KW-1185">Reference proteome</keyword>
<feature type="transmembrane region" description="Helical" evidence="1">
    <location>
        <begin position="60"/>
        <end position="79"/>
    </location>
</feature>
<evidence type="ECO:0000256" key="1">
    <source>
        <dbReference type="SAM" id="Phobius"/>
    </source>
</evidence>
<organism evidence="2 3">
    <name type="scientific">Halorubrum vacuolatum</name>
    <name type="common">Natronobacterium vacuolatum</name>
    <dbReference type="NCBI Taxonomy" id="63740"/>
    <lineage>
        <taxon>Archaea</taxon>
        <taxon>Methanobacteriati</taxon>
        <taxon>Methanobacteriota</taxon>
        <taxon>Stenosarchaea group</taxon>
        <taxon>Halobacteria</taxon>
        <taxon>Halobacteriales</taxon>
        <taxon>Haloferacaceae</taxon>
        <taxon>Halorubrum</taxon>
    </lineage>
</organism>
<feature type="transmembrane region" description="Helical" evidence="1">
    <location>
        <begin position="85"/>
        <end position="102"/>
    </location>
</feature>
<keyword evidence="1" id="KW-0812">Transmembrane</keyword>